<keyword evidence="5" id="KW-0408">Iron</keyword>
<evidence type="ECO:0000259" key="7">
    <source>
        <dbReference type="PROSITE" id="PS51918"/>
    </source>
</evidence>
<dbReference type="SFLD" id="SFLDG01386">
    <property type="entry name" value="main_SPASM_domain-containing"/>
    <property type="match status" value="1"/>
</dbReference>
<evidence type="ECO:0000256" key="1">
    <source>
        <dbReference type="ARBA" id="ARBA00001966"/>
    </source>
</evidence>
<comment type="caution">
    <text evidence="8">The sequence shown here is derived from an EMBL/GenBank/DDBJ whole genome shotgun (WGS) entry which is preliminary data.</text>
</comment>
<dbReference type="InterPro" id="IPR013785">
    <property type="entry name" value="Aldolase_TIM"/>
</dbReference>
<comment type="cofactor">
    <cofactor evidence="1">
        <name>[4Fe-4S] cluster</name>
        <dbReference type="ChEBI" id="CHEBI:49883"/>
    </cofactor>
</comment>
<dbReference type="SMART" id="SM00729">
    <property type="entry name" value="Elp3"/>
    <property type="match status" value="1"/>
</dbReference>
<feature type="domain" description="Radical SAM core" evidence="7">
    <location>
        <begin position="94"/>
        <end position="319"/>
    </location>
</feature>
<proteinExistence type="predicted"/>
<protein>
    <submittedName>
        <fullName evidence="8">Radical SAM protein</fullName>
    </submittedName>
</protein>
<dbReference type="SFLD" id="SFLDG01067">
    <property type="entry name" value="SPASM/twitch_domain_containing"/>
    <property type="match status" value="1"/>
</dbReference>
<dbReference type="PROSITE" id="PS51918">
    <property type="entry name" value="RADICAL_SAM"/>
    <property type="match status" value="1"/>
</dbReference>
<dbReference type="EMBL" id="JANGAC010000003">
    <property type="protein sequence ID" value="MCQ4922615.1"/>
    <property type="molecule type" value="Genomic_DNA"/>
</dbReference>
<accession>A0ABT1S815</accession>
<dbReference type="RefSeq" id="WP_256310815.1">
    <property type="nucleotide sequence ID" value="NZ_JANGAC010000003.1"/>
</dbReference>
<dbReference type="Proteomes" id="UP001524478">
    <property type="component" value="Unassembled WGS sequence"/>
</dbReference>
<gene>
    <name evidence="8" type="ORF">NE686_05945</name>
</gene>
<organism evidence="8 9">
    <name type="scientific">Tissierella carlieri</name>
    <dbReference type="NCBI Taxonomy" id="689904"/>
    <lineage>
        <taxon>Bacteria</taxon>
        <taxon>Bacillati</taxon>
        <taxon>Bacillota</taxon>
        <taxon>Tissierellia</taxon>
        <taxon>Tissierellales</taxon>
        <taxon>Tissierellaceae</taxon>
        <taxon>Tissierella</taxon>
    </lineage>
</organism>
<evidence type="ECO:0000256" key="4">
    <source>
        <dbReference type="ARBA" id="ARBA00022723"/>
    </source>
</evidence>
<keyword evidence="3" id="KW-0949">S-adenosyl-L-methionine</keyword>
<dbReference type="NCBIfam" id="TIGR04085">
    <property type="entry name" value="rSAM_more_4Fe4S"/>
    <property type="match status" value="1"/>
</dbReference>
<evidence type="ECO:0000313" key="8">
    <source>
        <dbReference type="EMBL" id="MCQ4922615.1"/>
    </source>
</evidence>
<evidence type="ECO:0000313" key="9">
    <source>
        <dbReference type="Proteomes" id="UP001524478"/>
    </source>
</evidence>
<dbReference type="CDD" id="cd01335">
    <property type="entry name" value="Radical_SAM"/>
    <property type="match status" value="1"/>
</dbReference>
<keyword evidence="9" id="KW-1185">Reference proteome</keyword>
<dbReference type="Pfam" id="PF04055">
    <property type="entry name" value="Radical_SAM"/>
    <property type="match status" value="1"/>
</dbReference>
<dbReference type="InterPro" id="IPR006638">
    <property type="entry name" value="Elp3/MiaA/NifB-like_rSAM"/>
</dbReference>
<keyword evidence="2" id="KW-0004">4Fe-4S</keyword>
<reference evidence="8 9" key="1">
    <citation type="submission" date="2022-06" db="EMBL/GenBank/DDBJ databases">
        <title>Isolation of gut microbiota from human fecal samples.</title>
        <authorList>
            <person name="Pamer E.G."/>
            <person name="Barat B."/>
            <person name="Waligurski E."/>
            <person name="Medina S."/>
            <person name="Paddock L."/>
            <person name="Mostad J."/>
        </authorList>
    </citation>
    <scope>NUCLEOTIDE SEQUENCE [LARGE SCALE GENOMIC DNA]</scope>
    <source>
        <strain evidence="8 9">DFI.7.95</strain>
    </source>
</reference>
<evidence type="ECO:0000256" key="5">
    <source>
        <dbReference type="ARBA" id="ARBA00023004"/>
    </source>
</evidence>
<evidence type="ECO:0000256" key="6">
    <source>
        <dbReference type="ARBA" id="ARBA00023014"/>
    </source>
</evidence>
<dbReference type="PANTHER" id="PTHR43787">
    <property type="entry name" value="FEMO COFACTOR BIOSYNTHESIS PROTEIN NIFB-RELATED"/>
    <property type="match status" value="1"/>
</dbReference>
<evidence type="ECO:0000256" key="3">
    <source>
        <dbReference type="ARBA" id="ARBA00022691"/>
    </source>
</evidence>
<dbReference type="PANTHER" id="PTHR43787:SF3">
    <property type="entry name" value="ARYLSULFATASE REGULATORY PROTEIN"/>
    <property type="match status" value="1"/>
</dbReference>
<dbReference type="InterPro" id="IPR007197">
    <property type="entry name" value="rSAM"/>
</dbReference>
<name>A0ABT1S815_9FIRM</name>
<dbReference type="SFLD" id="SFLDS00029">
    <property type="entry name" value="Radical_SAM"/>
    <property type="match status" value="1"/>
</dbReference>
<dbReference type="SUPFAM" id="SSF102114">
    <property type="entry name" value="Radical SAM enzymes"/>
    <property type="match status" value="1"/>
</dbReference>
<keyword evidence="6" id="KW-0411">Iron-sulfur</keyword>
<keyword evidence="4" id="KW-0479">Metal-binding</keyword>
<sequence length="434" mass="50740">MHFIEHSAIMKTNKNDEYILINLLNGLSDILSEEDLNLIKIWRESDDIEFNNKYETELYDTLIQRKYIMENPEEENRYKESQLAILGKNYEKRKNNIKDLGIVLTYDCNFGCSYCFESNVSSHEKDLLTQDMIDRIEEFFPDIESILLYGGEPLLEQNMDIIKYIIKKYPDKEYRIITNGYGIDKYIDILKKIKVKWLQVTLDGGKETHDKSRFLKNNRMETFDKLISNIDLAIKNNIRIKVRMNISKANYQECLELRENLKEKYPNNELLIFELQPIFQLDDESKNFLEPILYSVDEYSDNTINNSSVNFQKSIIDGKPIGLKFYNCSAETSARLIDNRGDIYSCLVSVGNRDSRVGTYYPEFKYFEKSLINRNITTIEQCKNCKFSLLCGGGCGNSKNINDEGFIGECSFFSRKLLQYSNALGYETIEEVIL</sequence>
<evidence type="ECO:0000256" key="2">
    <source>
        <dbReference type="ARBA" id="ARBA00022485"/>
    </source>
</evidence>
<dbReference type="InterPro" id="IPR023885">
    <property type="entry name" value="4Fe4S-binding_SPASM_dom"/>
</dbReference>
<dbReference type="InterPro" id="IPR058240">
    <property type="entry name" value="rSAM_sf"/>
</dbReference>
<dbReference type="Gene3D" id="3.20.20.70">
    <property type="entry name" value="Aldolase class I"/>
    <property type="match status" value="1"/>
</dbReference>